<protein>
    <submittedName>
        <fullName evidence="1">Uncharacterized protein</fullName>
    </submittedName>
</protein>
<sequence length="101" mass="11415">MKRSIMNDDTGHRVEAIGSWDHAIEPYDLGLDDKAPKEENIQGFLRHAFVLLSGSFQRCRNGLLNDTRLRENYAAHTEEVVAGERMAVCDVIHQDSFNAPC</sequence>
<gene>
    <name evidence="1" type="ORF">QTG54_010166</name>
</gene>
<reference evidence="1" key="1">
    <citation type="submission" date="2023-06" db="EMBL/GenBank/DDBJ databases">
        <title>Survivors Of The Sea: Transcriptome response of Skeletonema marinoi to long-term dormancy.</title>
        <authorList>
            <person name="Pinder M.I.M."/>
            <person name="Kourtchenko O."/>
            <person name="Robertson E.K."/>
            <person name="Larsson T."/>
            <person name="Maumus F."/>
            <person name="Osuna-Cruz C.M."/>
            <person name="Vancaester E."/>
            <person name="Stenow R."/>
            <person name="Vandepoele K."/>
            <person name="Ploug H."/>
            <person name="Bruchert V."/>
            <person name="Godhe A."/>
            <person name="Topel M."/>
        </authorList>
    </citation>
    <scope>NUCLEOTIDE SEQUENCE</scope>
    <source>
        <strain evidence="1">R05AC</strain>
    </source>
</reference>
<dbReference type="EMBL" id="JATAAI010000019">
    <property type="protein sequence ID" value="KAK1738850.1"/>
    <property type="molecule type" value="Genomic_DNA"/>
</dbReference>
<organism evidence="1 2">
    <name type="scientific">Skeletonema marinoi</name>
    <dbReference type="NCBI Taxonomy" id="267567"/>
    <lineage>
        <taxon>Eukaryota</taxon>
        <taxon>Sar</taxon>
        <taxon>Stramenopiles</taxon>
        <taxon>Ochrophyta</taxon>
        <taxon>Bacillariophyta</taxon>
        <taxon>Coscinodiscophyceae</taxon>
        <taxon>Thalassiosirophycidae</taxon>
        <taxon>Thalassiosirales</taxon>
        <taxon>Skeletonemataceae</taxon>
        <taxon>Skeletonema</taxon>
        <taxon>Skeletonema marinoi-dohrnii complex</taxon>
    </lineage>
</organism>
<dbReference type="Proteomes" id="UP001224775">
    <property type="component" value="Unassembled WGS sequence"/>
</dbReference>
<keyword evidence="2" id="KW-1185">Reference proteome</keyword>
<accession>A0AAD8Y484</accession>
<evidence type="ECO:0000313" key="2">
    <source>
        <dbReference type="Proteomes" id="UP001224775"/>
    </source>
</evidence>
<evidence type="ECO:0000313" key="1">
    <source>
        <dbReference type="EMBL" id="KAK1738850.1"/>
    </source>
</evidence>
<dbReference type="AlphaFoldDB" id="A0AAD8Y484"/>
<comment type="caution">
    <text evidence="1">The sequence shown here is derived from an EMBL/GenBank/DDBJ whole genome shotgun (WGS) entry which is preliminary data.</text>
</comment>
<proteinExistence type="predicted"/>
<name>A0AAD8Y484_9STRA</name>